<dbReference type="AlphaFoldDB" id="A0A166LM30"/>
<dbReference type="InterPro" id="IPR011010">
    <property type="entry name" value="DNA_brk_join_enz"/>
</dbReference>
<evidence type="ECO:0000313" key="3">
    <source>
        <dbReference type="EMBL" id="KZP23107.1"/>
    </source>
</evidence>
<sequence>MASEIASRSNRSHSPSCSPSWNASPQDQLDTPCAALHTLRCSAAANSRHEATRPNLTPPLISRETDPFRKGVSITVAAAPGCPSCPVVALKLFLADNPRESEAPLFQNPDGTVLSHASFIATVRKALLDAGCDPSLYAGHSFCRGAASAAATAGFADHEIQLLGCWCSDTYKLYIEADRSRIIRLLSLLHWPHPPSAPFEPPALLGFPPLA</sequence>
<dbReference type="Proteomes" id="UP000076532">
    <property type="component" value="Unassembled WGS sequence"/>
</dbReference>
<dbReference type="PANTHER" id="PTHR34605">
    <property type="entry name" value="PHAGE_INTEGRASE DOMAIN-CONTAINING PROTEIN"/>
    <property type="match status" value="1"/>
</dbReference>
<accession>A0A166LM30</accession>
<dbReference type="PANTHER" id="PTHR34605:SF3">
    <property type="entry name" value="P CELL-TYPE AGGLUTINATION PROTEIN MAP4-LIKE-RELATED"/>
    <property type="match status" value="1"/>
</dbReference>
<keyword evidence="4" id="KW-1185">Reference proteome</keyword>
<dbReference type="OrthoDB" id="2896586at2759"/>
<evidence type="ECO:0000256" key="2">
    <source>
        <dbReference type="SAM" id="MobiDB-lite"/>
    </source>
</evidence>
<organism evidence="3 4">
    <name type="scientific">Athelia psychrophila</name>
    <dbReference type="NCBI Taxonomy" id="1759441"/>
    <lineage>
        <taxon>Eukaryota</taxon>
        <taxon>Fungi</taxon>
        <taxon>Dikarya</taxon>
        <taxon>Basidiomycota</taxon>
        <taxon>Agaricomycotina</taxon>
        <taxon>Agaricomycetes</taxon>
        <taxon>Agaricomycetidae</taxon>
        <taxon>Atheliales</taxon>
        <taxon>Atheliaceae</taxon>
        <taxon>Athelia</taxon>
    </lineage>
</organism>
<dbReference type="EMBL" id="KV417534">
    <property type="protein sequence ID" value="KZP23107.1"/>
    <property type="molecule type" value="Genomic_DNA"/>
</dbReference>
<gene>
    <name evidence="3" type="ORF">FIBSPDRAFT_952190</name>
</gene>
<dbReference type="GO" id="GO:0003677">
    <property type="term" value="F:DNA binding"/>
    <property type="evidence" value="ECO:0007669"/>
    <property type="project" value="InterPro"/>
</dbReference>
<proteinExistence type="predicted"/>
<dbReference type="InterPro" id="IPR013762">
    <property type="entry name" value="Integrase-like_cat_sf"/>
</dbReference>
<evidence type="ECO:0000313" key="4">
    <source>
        <dbReference type="Proteomes" id="UP000076532"/>
    </source>
</evidence>
<feature type="region of interest" description="Disordered" evidence="2">
    <location>
        <begin position="1"/>
        <end position="24"/>
    </location>
</feature>
<dbReference type="InterPro" id="IPR052925">
    <property type="entry name" value="Phage_Integrase-like_Recomb"/>
</dbReference>
<name>A0A166LM30_9AGAM</name>
<dbReference type="GO" id="GO:0006310">
    <property type="term" value="P:DNA recombination"/>
    <property type="evidence" value="ECO:0007669"/>
    <property type="project" value="UniProtKB-KW"/>
</dbReference>
<dbReference type="GO" id="GO:0015074">
    <property type="term" value="P:DNA integration"/>
    <property type="evidence" value="ECO:0007669"/>
    <property type="project" value="InterPro"/>
</dbReference>
<dbReference type="STRING" id="436010.A0A166LM30"/>
<dbReference type="Gene3D" id="1.10.443.10">
    <property type="entry name" value="Intergrase catalytic core"/>
    <property type="match status" value="1"/>
</dbReference>
<evidence type="ECO:0008006" key="5">
    <source>
        <dbReference type="Google" id="ProtNLM"/>
    </source>
</evidence>
<keyword evidence="1" id="KW-0233">DNA recombination</keyword>
<dbReference type="SUPFAM" id="SSF56349">
    <property type="entry name" value="DNA breaking-rejoining enzymes"/>
    <property type="match status" value="1"/>
</dbReference>
<reference evidence="3 4" key="1">
    <citation type="journal article" date="2016" name="Mol. Biol. Evol.">
        <title>Comparative Genomics of Early-Diverging Mushroom-Forming Fungi Provides Insights into the Origins of Lignocellulose Decay Capabilities.</title>
        <authorList>
            <person name="Nagy L.G."/>
            <person name="Riley R."/>
            <person name="Tritt A."/>
            <person name="Adam C."/>
            <person name="Daum C."/>
            <person name="Floudas D."/>
            <person name="Sun H."/>
            <person name="Yadav J.S."/>
            <person name="Pangilinan J."/>
            <person name="Larsson K.H."/>
            <person name="Matsuura K."/>
            <person name="Barry K."/>
            <person name="Labutti K."/>
            <person name="Kuo R."/>
            <person name="Ohm R.A."/>
            <person name="Bhattacharya S.S."/>
            <person name="Shirouzu T."/>
            <person name="Yoshinaga Y."/>
            <person name="Martin F.M."/>
            <person name="Grigoriev I.V."/>
            <person name="Hibbett D.S."/>
        </authorList>
    </citation>
    <scope>NUCLEOTIDE SEQUENCE [LARGE SCALE GENOMIC DNA]</scope>
    <source>
        <strain evidence="3 4">CBS 109695</strain>
    </source>
</reference>
<evidence type="ECO:0000256" key="1">
    <source>
        <dbReference type="ARBA" id="ARBA00023172"/>
    </source>
</evidence>
<protein>
    <recommendedName>
        <fullName evidence="5">Tyr recombinase domain-containing protein</fullName>
    </recommendedName>
</protein>